<sequence>MQQEFGRELWHDMACKKKNERAKRMSSYPHQKQTADTQNESQKSNNKMYERQRGDRQLEVMKGRVADSPERQGADEITSRHKMSVFHRKRNRLPTVAMTSFLVHKPTILAPSWMNLTASEIFRIGPTDPFHLGIPFKPQTLLPRKGPTGLTHAHTLLRVSLSPITWQAPGINPCIGRFHELEAREKPGNSRACQRFKVRDSRFKFAVRNRSNRSSVNAAHPHPPIILPYLAFRIALFDSSPRLRCYCTKLRPFNPIGVPVATRTIDLTGLSKRRNSKGWETVRPFKDCASSLCHTVLVYRHIKDVLYLAMHLSFMDAKSLTESRLLSNSNTNFPSSVKSRALLADSTVQCYLTVQHHGWTIVTHCCPCYSQLPLKSRSIVTSWDSYAHLKFTSAAGSCCELYQSSPVRSQLNLIEDSKASLCILSSWSRSIVTSWDSYTRLKSTSAAGSCCELYQRPSSKLPILSQVLILWVAYSHRQFSSYEPKLFLGHDLPKIVLLIFVSGKIVLTGAIAIALDDDDLTLVLNHSISIGVWSIRVCCRGVLLSVYKGASLFRSKGKAAAPALSTRSKTTKQPTSKVCSASSGGVSKLAKKKSNFKKKEDEHCRREIQECARRLQEADEDPTPEDLDVVDEDELPPADDHGVDEDSEQDSDLELFNEMFGLTFSEARMHLDIHMLAQSASQKMPEPHAEWGVQRSDFDHFCISENNPTTFMRSEQNTDLVYKGVVKYCLDLDINEDVFNNGTPAPGGDENNDKPANNDPAMDMDDDDDDDGPTNAIDINSSPAPITPSKKSSKCGVTEICCHMSLAMSPSRARSSHVTSSPVAPRQYKITRSNFTPRTRRYAEAAKKGARCAATMVNAFPEDKHSFFLAVAQQQASKDVLTSAEFLATLTHLRVDLEVQKWFTIYMGYGHGGLFTALIGSARKWVAGFYNLPGWRTSAQVRTIVAWLLQEGHFKYADIDLQTVLKNLTFDKMQPFGNEGIAHILRLEIFAAKGGANIEVFRDIVSAKRIRGPTVALMCTVIEHALMEYSEGSCRFSEFSDAARPRYLFHLSSYQKVAAAITWLECFETGLFKLVLSQSNRSFLLDVEADDMGDVDLEALMANAIAEKAAEDGIQAGGQETASQPTGVPSAAIATGIPTAGIPAASSVASAAA</sequence>
<dbReference type="OrthoDB" id="2790754at2759"/>
<dbReference type="GO" id="GO:0006352">
    <property type="term" value="P:DNA-templated transcription initiation"/>
    <property type="evidence" value="ECO:0007669"/>
    <property type="project" value="InterPro"/>
</dbReference>
<dbReference type="Pfam" id="PF00352">
    <property type="entry name" value="TBP"/>
    <property type="match status" value="1"/>
</dbReference>
<comment type="similarity">
    <text evidence="1">Belongs to the TBP family.</text>
</comment>
<evidence type="ECO:0000313" key="6">
    <source>
        <dbReference type="EMBL" id="KAE9389230.1"/>
    </source>
</evidence>
<gene>
    <name evidence="6" type="ORF">BT96DRAFT_1070874</name>
</gene>
<feature type="region of interest" description="Disordered" evidence="4">
    <location>
        <begin position="613"/>
        <end position="650"/>
    </location>
</feature>
<keyword evidence="3" id="KW-0804">Transcription</keyword>
<evidence type="ECO:0000256" key="2">
    <source>
        <dbReference type="ARBA" id="ARBA00023125"/>
    </source>
</evidence>
<dbReference type="InterPro" id="IPR000814">
    <property type="entry name" value="TBP"/>
</dbReference>
<dbReference type="SUPFAM" id="SSF55945">
    <property type="entry name" value="TATA-box binding protein-like"/>
    <property type="match status" value="1"/>
</dbReference>
<accession>A0A6A4GV81</accession>
<feature type="region of interest" description="Disordered" evidence="4">
    <location>
        <begin position="740"/>
        <end position="793"/>
    </location>
</feature>
<feature type="compositionally biased region" description="Polar residues" evidence="4">
    <location>
        <begin position="28"/>
        <end position="47"/>
    </location>
</feature>
<keyword evidence="2" id="KW-0238">DNA-binding</keyword>
<dbReference type="Gene3D" id="3.30.310.10">
    <property type="entry name" value="TATA-Binding Protein"/>
    <property type="match status" value="1"/>
</dbReference>
<feature type="compositionally biased region" description="Acidic residues" evidence="4">
    <location>
        <begin position="762"/>
        <end position="772"/>
    </location>
</feature>
<reference evidence="6" key="1">
    <citation type="journal article" date="2019" name="Environ. Microbiol.">
        <title>Fungal ecological strategies reflected in gene transcription - a case study of two litter decomposers.</title>
        <authorList>
            <person name="Barbi F."/>
            <person name="Kohler A."/>
            <person name="Barry K."/>
            <person name="Baskaran P."/>
            <person name="Daum C."/>
            <person name="Fauchery L."/>
            <person name="Ihrmark K."/>
            <person name="Kuo A."/>
            <person name="LaButti K."/>
            <person name="Lipzen A."/>
            <person name="Morin E."/>
            <person name="Grigoriev I.V."/>
            <person name="Henrissat B."/>
            <person name="Lindahl B."/>
            <person name="Martin F."/>
        </authorList>
    </citation>
    <scope>NUCLEOTIDE SEQUENCE</scope>
    <source>
        <strain evidence="6">JB14</strain>
    </source>
</reference>
<evidence type="ECO:0000256" key="4">
    <source>
        <dbReference type="SAM" id="MobiDB-lite"/>
    </source>
</evidence>
<dbReference type="InterPro" id="IPR045341">
    <property type="entry name" value="DUF6532"/>
</dbReference>
<dbReference type="EMBL" id="ML769706">
    <property type="protein sequence ID" value="KAE9389230.1"/>
    <property type="molecule type" value="Genomic_DNA"/>
</dbReference>
<evidence type="ECO:0000256" key="1">
    <source>
        <dbReference type="ARBA" id="ARBA00005560"/>
    </source>
</evidence>
<protein>
    <recommendedName>
        <fullName evidence="5">DUF6532 domain-containing protein</fullName>
    </recommendedName>
</protein>
<evidence type="ECO:0000259" key="5">
    <source>
        <dbReference type="Pfam" id="PF20149"/>
    </source>
</evidence>
<name>A0A6A4GV81_9AGAR</name>
<feature type="domain" description="DUF6532" evidence="5">
    <location>
        <begin position="846"/>
        <end position="1056"/>
    </location>
</feature>
<proteinExistence type="inferred from homology"/>
<evidence type="ECO:0000313" key="7">
    <source>
        <dbReference type="Proteomes" id="UP000799118"/>
    </source>
</evidence>
<keyword evidence="7" id="KW-1185">Reference proteome</keyword>
<organism evidence="6 7">
    <name type="scientific">Gymnopus androsaceus JB14</name>
    <dbReference type="NCBI Taxonomy" id="1447944"/>
    <lineage>
        <taxon>Eukaryota</taxon>
        <taxon>Fungi</taxon>
        <taxon>Dikarya</taxon>
        <taxon>Basidiomycota</taxon>
        <taxon>Agaricomycotina</taxon>
        <taxon>Agaricomycetes</taxon>
        <taxon>Agaricomycetidae</taxon>
        <taxon>Agaricales</taxon>
        <taxon>Marasmiineae</taxon>
        <taxon>Omphalotaceae</taxon>
        <taxon>Gymnopus</taxon>
    </lineage>
</organism>
<dbReference type="AlphaFoldDB" id="A0A6A4GV81"/>
<feature type="compositionally biased region" description="Polar residues" evidence="4">
    <location>
        <begin position="565"/>
        <end position="585"/>
    </location>
</feature>
<feature type="region of interest" description="Disordered" evidence="4">
    <location>
        <begin position="16"/>
        <end position="60"/>
    </location>
</feature>
<dbReference type="InterPro" id="IPR012295">
    <property type="entry name" value="TBP_dom_sf"/>
</dbReference>
<feature type="region of interest" description="Disordered" evidence="4">
    <location>
        <begin position="563"/>
        <end position="601"/>
    </location>
</feature>
<dbReference type="Pfam" id="PF20149">
    <property type="entry name" value="DUF6532"/>
    <property type="match status" value="1"/>
</dbReference>
<dbReference type="GO" id="GO:0003677">
    <property type="term" value="F:DNA binding"/>
    <property type="evidence" value="ECO:0007669"/>
    <property type="project" value="UniProtKB-KW"/>
</dbReference>
<feature type="compositionally biased region" description="Acidic residues" evidence="4">
    <location>
        <begin position="618"/>
        <end position="650"/>
    </location>
</feature>
<dbReference type="Proteomes" id="UP000799118">
    <property type="component" value="Unassembled WGS sequence"/>
</dbReference>
<feature type="compositionally biased region" description="Basic and acidic residues" evidence="4">
    <location>
        <begin position="48"/>
        <end position="60"/>
    </location>
</feature>
<evidence type="ECO:0000256" key="3">
    <source>
        <dbReference type="ARBA" id="ARBA00023163"/>
    </source>
</evidence>